<dbReference type="EMBL" id="WPHR01000033">
    <property type="protein sequence ID" value="MUZ75627.1"/>
    <property type="molecule type" value="Genomic_DNA"/>
</dbReference>
<accession>A0A6L6VNA4</accession>
<name>A0A6L6VNA4_AGRVI</name>
<dbReference type="InterPro" id="IPR050483">
    <property type="entry name" value="CoA-transferase_III_domain"/>
</dbReference>
<keyword evidence="1 2" id="KW-0808">Transferase</keyword>
<dbReference type="SUPFAM" id="SSF89796">
    <property type="entry name" value="CoA-transferase family III (CaiB/BaiF)"/>
    <property type="match status" value="1"/>
</dbReference>
<dbReference type="Proteomes" id="UP000477951">
    <property type="component" value="Unassembled WGS sequence"/>
</dbReference>
<evidence type="ECO:0000313" key="3">
    <source>
        <dbReference type="Proteomes" id="UP000477951"/>
    </source>
</evidence>
<dbReference type="PANTHER" id="PTHR48207">
    <property type="entry name" value="SUCCINATE--HYDROXYMETHYLGLUTARATE COA-TRANSFERASE"/>
    <property type="match status" value="1"/>
</dbReference>
<evidence type="ECO:0000313" key="2">
    <source>
        <dbReference type="EMBL" id="MUZ75627.1"/>
    </source>
</evidence>
<evidence type="ECO:0000256" key="1">
    <source>
        <dbReference type="ARBA" id="ARBA00022679"/>
    </source>
</evidence>
<protein>
    <submittedName>
        <fullName evidence="2">CoA transferase</fullName>
    </submittedName>
</protein>
<dbReference type="Gene3D" id="3.40.50.10540">
    <property type="entry name" value="Crotonobetainyl-coa:carnitine coa-transferase, domain 1"/>
    <property type="match status" value="1"/>
</dbReference>
<dbReference type="GO" id="GO:0008410">
    <property type="term" value="F:CoA-transferase activity"/>
    <property type="evidence" value="ECO:0007669"/>
    <property type="project" value="TreeGrafter"/>
</dbReference>
<comment type="caution">
    <text evidence="2">The sequence shown here is derived from an EMBL/GenBank/DDBJ whole genome shotgun (WGS) entry which is preliminary data.</text>
</comment>
<dbReference type="RefSeq" id="WP_156616315.1">
    <property type="nucleotide sequence ID" value="NZ_WPHR01000033.1"/>
</dbReference>
<proteinExistence type="predicted"/>
<gene>
    <name evidence="2" type="ORF">GOZ90_23440</name>
</gene>
<sequence>MITPLKGITVVAVEQAVAAPYASSRLADAGARVIKVERPEGDFARNYDRLVQGQSAYFVWLNRGKESVCLDLTIDEDRAVLDAIIGEADIFIQNLKPGSVDRLGFGSEELRKRFPRLITCDISGFGEGGVFSHLKAYDLIVQAEAGLCAITGTAHGPARVGVSVCDISAGMTAHTAILQALLQRERTGLGTGIQVSLFDAVADWMNVPVLQFDYSGYQTKRAGVNHPSLVPYGAYRCKDGKDVIFSVQNDREWVSFCSNFLRKPELTRRQGFSENMQRLGNRAELDEIIVERFSEISSEAAMAELEAAGLAYGRLNDIHALSNHPHLRRLPLKTPEGDIQVIAPAAIFDSVKRPSLRPVPALGAHSDAIRNEFRSISRHRANE</sequence>
<dbReference type="Pfam" id="PF02515">
    <property type="entry name" value="CoA_transf_3"/>
    <property type="match status" value="1"/>
</dbReference>
<dbReference type="InterPro" id="IPR003673">
    <property type="entry name" value="CoA-Trfase_fam_III"/>
</dbReference>
<dbReference type="PANTHER" id="PTHR48207:SF3">
    <property type="entry name" value="SUCCINATE--HYDROXYMETHYLGLUTARATE COA-TRANSFERASE"/>
    <property type="match status" value="1"/>
</dbReference>
<dbReference type="InterPro" id="IPR023606">
    <property type="entry name" value="CoA-Trfase_III_dom_1_sf"/>
</dbReference>
<reference evidence="2 3" key="1">
    <citation type="submission" date="2019-12" db="EMBL/GenBank/DDBJ databases">
        <title>Whole-genome sequencing of Allorhizobium vitis.</title>
        <authorList>
            <person name="Gan H.M."/>
            <person name="Szegedi E."/>
            <person name="Burr T."/>
            <person name="Savka M.A."/>
        </authorList>
    </citation>
    <scope>NUCLEOTIDE SEQUENCE [LARGE SCALE GENOMIC DNA]</scope>
    <source>
        <strain evidence="2 3">CG516</strain>
    </source>
</reference>
<dbReference type="Gene3D" id="3.30.1540.10">
    <property type="entry name" value="formyl-coa transferase, domain 3"/>
    <property type="match status" value="1"/>
</dbReference>
<dbReference type="InterPro" id="IPR044855">
    <property type="entry name" value="CoA-Trfase_III_dom3_sf"/>
</dbReference>
<dbReference type="AlphaFoldDB" id="A0A6L6VNA4"/>
<organism evidence="2 3">
    <name type="scientific">Agrobacterium vitis</name>
    <name type="common">Rhizobium vitis</name>
    <dbReference type="NCBI Taxonomy" id="373"/>
    <lineage>
        <taxon>Bacteria</taxon>
        <taxon>Pseudomonadati</taxon>
        <taxon>Pseudomonadota</taxon>
        <taxon>Alphaproteobacteria</taxon>
        <taxon>Hyphomicrobiales</taxon>
        <taxon>Rhizobiaceae</taxon>
        <taxon>Rhizobium/Agrobacterium group</taxon>
        <taxon>Agrobacterium</taxon>
    </lineage>
</organism>